<dbReference type="HOGENOM" id="CLU_2166853_0_0_9"/>
<dbReference type="RefSeq" id="WP_014825435.1">
    <property type="nucleotide sequence ID" value="NC_018068.1"/>
</dbReference>
<gene>
    <name evidence="2" type="ordered locus">Desaci_0353</name>
</gene>
<evidence type="ECO:0000313" key="2">
    <source>
        <dbReference type="EMBL" id="AFM39421.1"/>
    </source>
</evidence>
<dbReference type="Proteomes" id="UP000002892">
    <property type="component" value="Chromosome"/>
</dbReference>
<keyword evidence="3" id="KW-1185">Reference proteome</keyword>
<keyword evidence="1" id="KW-1133">Transmembrane helix</keyword>
<evidence type="ECO:0000256" key="1">
    <source>
        <dbReference type="SAM" id="Phobius"/>
    </source>
</evidence>
<organism evidence="2 3">
    <name type="scientific">Desulfosporosinus acidiphilus (strain DSM 22704 / JCM 16185 / SJ4)</name>
    <dbReference type="NCBI Taxonomy" id="646529"/>
    <lineage>
        <taxon>Bacteria</taxon>
        <taxon>Bacillati</taxon>
        <taxon>Bacillota</taxon>
        <taxon>Clostridia</taxon>
        <taxon>Eubacteriales</taxon>
        <taxon>Desulfitobacteriaceae</taxon>
        <taxon>Desulfosporosinus</taxon>
    </lineage>
</organism>
<dbReference type="EMBL" id="CP003639">
    <property type="protein sequence ID" value="AFM39421.1"/>
    <property type="molecule type" value="Genomic_DNA"/>
</dbReference>
<feature type="transmembrane region" description="Helical" evidence="1">
    <location>
        <begin position="77"/>
        <end position="101"/>
    </location>
</feature>
<accession>I4D0U7</accession>
<proteinExistence type="predicted"/>
<feature type="transmembrane region" description="Helical" evidence="1">
    <location>
        <begin position="20"/>
        <end position="41"/>
    </location>
</feature>
<dbReference type="AlphaFoldDB" id="I4D0U7"/>
<protein>
    <submittedName>
        <fullName evidence="2">Uncharacterized protein</fullName>
    </submittedName>
</protein>
<evidence type="ECO:0000313" key="3">
    <source>
        <dbReference type="Proteomes" id="UP000002892"/>
    </source>
</evidence>
<reference evidence="2 3" key="1">
    <citation type="journal article" date="2012" name="J. Bacteriol.">
        <title>Complete genome sequences of Desulfosporosinus orientis DSM765T, Desulfosporosinus youngiae DSM17734T, Desulfosporosinus meridiei DSM13257T, and Desulfosporosinus acidiphilus DSM22704T.</title>
        <authorList>
            <person name="Pester M."/>
            <person name="Brambilla E."/>
            <person name="Alazard D."/>
            <person name="Rattei T."/>
            <person name="Weinmaier T."/>
            <person name="Han J."/>
            <person name="Lucas S."/>
            <person name="Lapidus A."/>
            <person name="Cheng J.F."/>
            <person name="Goodwin L."/>
            <person name="Pitluck S."/>
            <person name="Peters L."/>
            <person name="Ovchinnikova G."/>
            <person name="Teshima H."/>
            <person name="Detter J.C."/>
            <person name="Han C.S."/>
            <person name="Tapia R."/>
            <person name="Land M.L."/>
            <person name="Hauser L."/>
            <person name="Kyrpides N.C."/>
            <person name="Ivanova N.N."/>
            <person name="Pagani I."/>
            <person name="Huntmann M."/>
            <person name="Wei C.L."/>
            <person name="Davenport K.W."/>
            <person name="Daligault H."/>
            <person name="Chain P.S."/>
            <person name="Chen A."/>
            <person name="Mavromatis K."/>
            <person name="Markowitz V."/>
            <person name="Szeto E."/>
            <person name="Mikhailova N."/>
            <person name="Pati A."/>
            <person name="Wagner M."/>
            <person name="Woyke T."/>
            <person name="Ollivier B."/>
            <person name="Klenk H.P."/>
            <person name="Spring S."/>
            <person name="Loy A."/>
        </authorList>
    </citation>
    <scope>NUCLEOTIDE SEQUENCE [LARGE SCALE GENOMIC DNA]</scope>
    <source>
        <strain evidence="3">DSM 22704 / JCM 16185 / SJ4</strain>
    </source>
</reference>
<keyword evidence="1" id="KW-0812">Transmembrane</keyword>
<sequence>MDHKEGKANLEKLQFIFHRIISGIIYWILSSFFIAYQQFVVKNFKNLLTVLLVYLVPFMFFLWFIKISMKRNQWKPFVKHSDVIGLISILIGFAIPFLLFLNVKVVQLFP</sequence>
<keyword evidence="1" id="KW-0472">Membrane</keyword>
<feature type="transmembrane region" description="Helical" evidence="1">
    <location>
        <begin position="47"/>
        <end position="65"/>
    </location>
</feature>
<dbReference type="KEGG" id="dai:Desaci_0353"/>
<name>I4D0U7_DESAJ</name>